<keyword evidence="3" id="KW-1185">Reference proteome</keyword>
<feature type="compositionally biased region" description="Basic and acidic residues" evidence="1">
    <location>
        <begin position="1"/>
        <end position="11"/>
    </location>
</feature>
<dbReference type="AlphaFoldDB" id="A0A7J7JDW5"/>
<name>A0A7J7JDW5_BUGNE</name>
<comment type="caution">
    <text evidence="2">The sequence shown here is derived from an EMBL/GenBank/DDBJ whole genome shotgun (WGS) entry which is preliminary data.</text>
</comment>
<evidence type="ECO:0000256" key="1">
    <source>
        <dbReference type="SAM" id="MobiDB-lite"/>
    </source>
</evidence>
<feature type="compositionally biased region" description="Polar residues" evidence="1">
    <location>
        <begin position="12"/>
        <end position="26"/>
    </location>
</feature>
<organism evidence="2 3">
    <name type="scientific">Bugula neritina</name>
    <name type="common">Brown bryozoan</name>
    <name type="synonym">Sertularia neritina</name>
    <dbReference type="NCBI Taxonomy" id="10212"/>
    <lineage>
        <taxon>Eukaryota</taxon>
        <taxon>Metazoa</taxon>
        <taxon>Spiralia</taxon>
        <taxon>Lophotrochozoa</taxon>
        <taxon>Bryozoa</taxon>
        <taxon>Gymnolaemata</taxon>
        <taxon>Cheilostomatida</taxon>
        <taxon>Flustrina</taxon>
        <taxon>Buguloidea</taxon>
        <taxon>Bugulidae</taxon>
        <taxon>Bugula</taxon>
    </lineage>
</organism>
<accession>A0A7J7JDW5</accession>
<evidence type="ECO:0000313" key="3">
    <source>
        <dbReference type="Proteomes" id="UP000593567"/>
    </source>
</evidence>
<feature type="region of interest" description="Disordered" evidence="1">
    <location>
        <begin position="1"/>
        <end position="26"/>
    </location>
</feature>
<evidence type="ECO:0000313" key="2">
    <source>
        <dbReference type="EMBL" id="KAF6024217.1"/>
    </source>
</evidence>
<dbReference type="Proteomes" id="UP000593567">
    <property type="component" value="Unassembled WGS sequence"/>
</dbReference>
<sequence>MTDQTSNEKAENCNGSGDTFQQTNNDDTLETLMAAYGNEVANLSNTMDEVDAALQELESQSDALYDEAQQILEEVRRDKESADTMDTSSPLADTKNS</sequence>
<protein>
    <submittedName>
        <fullName evidence="2">Uncharacterized protein</fullName>
    </submittedName>
</protein>
<reference evidence="2" key="1">
    <citation type="submission" date="2020-06" db="EMBL/GenBank/DDBJ databases">
        <title>Draft genome of Bugula neritina, a colonial animal packing powerful symbionts and potential medicines.</title>
        <authorList>
            <person name="Rayko M."/>
        </authorList>
    </citation>
    <scope>NUCLEOTIDE SEQUENCE [LARGE SCALE GENOMIC DNA]</scope>
    <source>
        <strain evidence="2">Kwan_BN1</strain>
    </source>
</reference>
<feature type="region of interest" description="Disordered" evidence="1">
    <location>
        <begin position="74"/>
        <end position="97"/>
    </location>
</feature>
<feature type="compositionally biased region" description="Polar residues" evidence="1">
    <location>
        <begin position="84"/>
        <end position="97"/>
    </location>
</feature>
<dbReference type="EMBL" id="VXIV02002605">
    <property type="protein sequence ID" value="KAF6024217.1"/>
    <property type="molecule type" value="Genomic_DNA"/>
</dbReference>
<gene>
    <name evidence="2" type="ORF">EB796_017469</name>
</gene>
<proteinExistence type="predicted"/>